<dbReference type="AlphaFoldDB" id="A0AAW5QC67"/>
<gene>
    <name evidence="2" type="ORF">M3D93_13505</name>
</gene>
<feature type="region of interest" description="Disordered" evidence="1">
    <location>
        <begin position="23"/>
        <end position="42"/>
    </location>
</feature>
<protein>
    <submittedName>
        <fullName evidence="2">Uncharacterized protein</fullName>
    </submittedName>
</protein>
<dbReference type="EMBL" id="JALXTC010000075">
    <property type="protein sequence ID" value="MCT2118751.1"/>
    <property type="molecule type" value="Genomic_DNA"/>
</dbReference>
<reference evidence="2" key="1">
    <citation type="submission" date="2022-04" db="EMBL/GenBank/DDBJ databases">
        <title>Human microbiome associated bacterial genomes.</title>
        <authorList>
            <person name="Sandstrom S."/>
            <person name="Salamzade R."/>
            <person name="Kalan L.R."/>
        </authorList>
    </citation>
    <scope>NUCLEOTIDE SEQUENCE</scope>
    <source>
        <strain evidence="2">P3-SID1762</strain>
    </source>
</reference>
<evidence type="ECO:0000313" key="2">
    <source>
        <dbReference type="EMBL" id="MCT2118751.1"/>
    </source>
</evidence>
<evidence type="ECO:0000256" key="1">
    <source>
        <dbReference type="SAM" id="MobiDB-lite"/>
    </source>
</evidence>
<comment type="caution">
    <text evidence="2">The sequence shown here is derived from an EMBL/GenBank/DDBJ whole genome shotgun (WGS) entry which is preliminary data.</text>
</comment>
<dbReference type="Proteomes" id="UP001206890">
    <property type="component" value="Unassembled WGS sequence"/>
</dbReference>
<name>A0AAW5QC67_9ACTN</name>
<proteinExistence type="predicted"/>
<feature type="region of interest" description="Disordered" evidence="1">
    <location>
        <begin position="88"/>
        <end position="111"/>
    </location>
</feature>
<accession>A0AAW5QC67</accession>
<organism evidence="2 3">
    <name type="scientific">Dietzia cinnamea</name>
    <dbReference type="NCBI Taxonomy" id="321318"/>
    <lineage>
        <taxon>Bacteria</taxon>
        <taxon>Bacillati</taxon>
        <taxon>Actinomycetota</taxon>
        <taxon>Actinomycetes</taxon>
        <taxon>Mycobacteriales</taxon>
        <taxon>Dietziaceae</taxon>
        <taxon>Dietzia</taxon>
    </lineage>
</organism>
<sequence>MSSHPSDPVVADLIRHARVGAAANPYPPRTRSLGEHSARQHSVGSLVVETARADTGVSEEVAQARREVIAAELERRRLVQAAEEARRQAELDRTQAEQERDEAVRRARERSGPDPDFLTLAVIAAVTLEITEYELAGVFDAAITDTPDLSAADTADLAGERRVGLTEELLHTEVAAVGGPPVVADVIDTGVGTQTPSQLIAQSEQEAQPVAASFDSAGMSVDTAPEVEEL</sequence>
<dbReference type="RefSeq" id="WP_259852071.1">
    <property type="nucleotide sequence ID" value="NZ_JALXRO010000055.1"/>
</dbReference>
<evidence type="ECO:0000313" key="3">
    <source>
        <dbReference type="Proteomes" id="UP001206890"/>
    </source>
</evidence>